<evidence type="ECO:0000313" key="3">
    <source>
        <dbReference type="Proteomes" id="UP001501578"/>
    </source>
</evidence>
<organism evidence="2 3">
    <name type="scientific">Nonomuraea longicatena</name>
    <dbReference type="NCBI Taxonomy" id="83682"/>
    <lineage>
        <taxon>Bacteria</taxon>
        <taxon>Bacillati</taxon>
        <taxon>Actinomycetota</taxon>
        <taxon>Actinomycetes</taxon>
        <taxon>Streptosporangiales</taxon>
        <taxon>Streptosporangiaceae</taxon>
        <taxon>Nonomuraea</taxon>
    </lineage>
</organism>
<evidence type="ECO:0000256" key="1">
    <source>
        <dbReference type="SAM" id="SignalP"/>
    </source>
</evidence>
<feature type="chain" id="PRO_5046844462" description="Lipoprotein" evidence="1">
    <location>
        <begin position="25"/>
        <end position="218"/>
    </location>
</feature>
<keyword evidence="3" id="KW-1185">Reference proteome</keyword>
<accession>A0ABN1PX50</accession>
<proteinExistence type="predicted"/>
<dbReference type="Proteomes" id="UP001501578">
    <property type="component" value="Unassembled WGS sequence"/>
</dbReference>
<feature type="signal peptide" evidence="1">
    <location>
        <begin position="1"/>
        <end position="24"/>
    </location>
</feature>
<evidence type="ECO:0000313" key="2">
    <source>
        <dbReference type="EMBL" id="GAA0934567.1"/>
    </source>
</evidence>
<protein>
    <recommendedName>
        <fullName evidence="4">Lipoprotein</fullName>
    </recommendedName>
</protein>
<gene>
    <name evidence="2" type="ORF">GCM10009560_41920</name>
</gene>
<name>A0ABN1PX50_9ACTN</name>
<keyword evidence="1" id="KW-0732">Signal</keyword>
<evidence type="ECO:0008006" key="4">
    <source>
        <dbReference type="Google" id="ProtNLM"/>
    </source>
</evidence>
<comment type="caution">
    <text evidence="2">The sequence shown here is derived from an EMBL/GenBank/DDBJ whole genome shotgun (WGS) entry which is preliminary data.</text>
</comment>
<dbReference type="EMBL" id="BAAAHQ010000021">
    <property type="protein sequence ID" value="GAA0934567.1"/>
    <property type="molecule type" value="Genomic_DNA"/>
</dbReference>
<reference evidence="2 3" key="1">
    <citation type="journal article" date="2019" name="Int. J. Syst. Evol. Microbiol.">
        <title>The Global Catalogue of Microorganisms (GCM) 10K type strain sequencing project: providing services to taxonomists for standard genome sequencing and annotation.</title>
        <authorList>
            <consortium name="The Broad Institute Genomics Platform"/>
            <consortium name="The Broad Institute Genome Sequencing Center for Infectious Disease"/>
            <person name="Wu L."/>
            <person name="Ma J."/>
        </authorList>
    </citation>
    <scope>NUCLEOTIDE SEQUENCE [LARGE SCALE GENOMIC DNA]</scope>
    <source>
        <strain evidence="2 3">JCM 11136</strain>
    </source>
</reference>
<dbReference type="PROSITE" id="PS51257">
    <property type="entry name" value="PROKAR_LIPOPROTEIN"/>
    <property type="match status" value="1"/>
</dbReference>
<sequence length="218" mass="22526">MRKAFSYAFLGMLVISGCSGGESAAPPAERPAPKAVDAARLGTALLPTPQGMQITYGPETGAYSSLKATKQGQEALKKATVNKSGCRGIGQLDADRVGAAPAAVVAYSSKSGSISQSLVATDTFPGPLPKGCGRYEAMVGESKVVYVTKELNLPKHGDQSRVFLTRAISGGKEAQIGAVLIQRAGVVASLLVVGAEIKRKGLQELARLADEKLARIIG</sequence>